<keyword evidence="1" id="KW-0378">Hydrolase</keyword>
<gene>
    <name evidence="1" type="ORF">AOZ06_10060</name>
</gene>
<reference evidence="1 2" key="1">
    <citation type="submission" date="2015-07" db="EMBL/GenBank/DDBJ databases">
        <title>Genome sequencing of Kibdelosporangium phytohabitans.</title>
        <authorList>
            <person name="Qin S."/>
            <person name="Xing K."/>
        </authorList>
    </citation>
    <scope>NUCLEOTIDE SEQUENCE [LARGE SCALE GENOMIC DNA]</scope>
    <source>
        <strain evidence="1 2">KLBMP1111</strain>
    </source>
</reference>
<proteinExistence type="predicted"/>
<dbReference type="KEGG" id="kphy:AOZ06_10060"/>
<evidence type="ECO:0000313" key="2">
    <source>
        <dbReference type="Proteomes" id="UP000063699"/>
    </source>
</evidence>
<dbReference type="AlphaFoldDB" id="A0A0N9IH61"/>
<dbReference type="EMBL" id="CP012752">
    <property type="protein sequence ID" value="ALG14678.1"/>
    <property type="molecule type" value="Genomic_DNA"/>
</dbReference>
<organism evidence="1 2">
    <name type="scientific">Kibdelosporangium phytohabitans</name>
    <dbReference type="NCBI Taxonomy" id="860235"/>
    <lineage>
        <taxon>Bacteria</taxon>
        <taxon>Bacillati</taxon>
        <taxon>Actinomycetota</taxon>
        <taxon>Actinomycetes</taxon>
        <taxon>Pseudonocardiales</taxon>
        <taxon>Pseudonocardiaceae</taxon>
        <taxon>Kibdelosporangium</taxon>
    </lineage>
</organism>
<protein>
    <submittedName>
        <fullName evidence="1">NUDIX hydrolase</fullName>
    </submittedName>
</protein>
<name>A0A0N9IH61_9PSEU</name>
<dbReference type="Gene3D" id="3.40.50.10400">
    <property type="entry name" value="Hypothetical protein PA1492"/>
    <property type="match status" value="1"/>
</dbReference>
<dbReference type="OrthoDB" id="9796022at2"/>
<keyword evidence="2" id="KW-1185">Reference proteome</keyword>
<dbReference type="STRING" id="860235.AOZ06_10060"/>
<accession>A0A0N9IH61</accession>
<evidence type="ECO:0000313" key="1">
    <source>
        <dbReference type="EMBL" id="ALG14678.1"/>
    </source>
</evidence>
<sequence length="115" mass="12130">MILVAGPYRSGTGDDPVKLAAHVDAMNEAALNLFRAGHLPVTGEALALPLIQLAGSTEVGDPAFDEIFHPIARQLLSRCDAVLRIGGPSAGADEMVEQARAEGKRIFTRLEDVPA</sequence>
<dbReference type="GO" id="GO:0016787">
    <property type="term" value="F:hydrolase activity"/>
    <property type="evidence" value="ECO:0007669"/>
    <property type="project" value="UniProtKB-KW"/>
</dbReference>
<dbReference type="Proteomes" id="UP000063699">
    <property type="component" value="Chromosome"/>
</dbReference>